<proteinExistence type="predicted"/>
<gene>
    <name evidence="3" type="ORF">CFBP6411_04665</name>
</gene>
<dbReference type="EMBL" id="LT963408">
    <property type="protein sequence ID" value="SOS36022.1"/>
    <property type="molecule type" value="Genomic_DNA"/>
</dbReference>
<dbReference type="AlphaFoldDB" id="A0A2K4WJE7"/>
<dbReference type="Gene3D" id="1.20.5.170">
    <property type="match status" value="1"/>
</dbReference>
<keyword evidence="2" id="KW-1133">Transmembrane helix</keyword>
<feature type="region of interest" description="Disordered" evidence="1">
    <location>
        <begin position="1"/>
        <end position="27"/>
    </location>
</feature>
<evidence type="ECO:0000256" key="1">
    <source>
        <dbReference type="SAM" id="MobiDB-lite"/>
    </source>
</evidence>
<name>A0A2K4WJE7_9PSED</name>
<evidence type="ECO:0000313" key="3">
    <source>
        <dbReference type="EMBL" id="SOS36022.1"/>
    </source>
</evidence>
<dbReference type="Proteomes" id="UP000238093">
    <property type="component" value="Chromosome I"/>
</dbReference>
<sequence>MAELSNIAPIRRQDDTSSGSPPGGGDLEKRVERLEATMSDVQVRLVRIEAKFESIEDRMATKADLHEMAVAFHKSMNEQTWKFLAGATGMAALFSAVAFGLARSMS</sequence>
<keyword evidence="2" id="KW-0812">Transmembrane</keyword>
<organism evidence="3 4">
    <name type="scientific">Pseudomonas syringae group genomosp. 3</name>
    <dbReference type="NCBI Taxonomy" id="251701"/>
    <lineage>
        <taxon>Bacteria</taxon>
        <taxon>Pseudomonadati</taxon>
        <taxon>Pseudomonadota</taxon>
        <taxon>Gammaproteobacteria</taxon>
        <taxon>Pseudomonadales</taxon>
        <taxon>Pseudomonadaceae</taxon>
        <taxon>Pseudomonas</taxon>
    </lineage>
</organism>
<evidence type="ECO:0000313" key="4">
    <source>
        <dbReference type="Proteomes" id="UP000238093"/>
    </source>
</evidence>
<reference evidence="3 4" key="1">
    <citation type="submission" date="2017-11" db="EMBL/GenBank/DDBJ databases">
        <authorList>
            <person name="Han C.G."/>
        </authorList>
    </citation>
    <scope>NUCLEOTIDE SEQUENCE [LARGE SCALE GENOMIC DNA]</scope>
    <source>
        <strain evidence="3">CFBP6411</strain>
    </source>
</reference>
<evidence type="ECO:0000256" key="2">
    <source>
        <dbReference type="SAM" id="Phobius"/>
    </source>
</evidence>
<keyword evidence="2" id="KW-0472">Membrane</keyword>
<protein>
    <submittedName>
        <fullName evidence="3">Putative membrane protein</fullName>
    </submittedName>
</protein>
<feature type="transmembrane region" description="Helical" evidence="2">
    <location>
        <begin position="83"/>
        <end position="102"/>
    </location>
</feature>
<accession>A0A2K4WJE7</accession>